<dbReference type="EMBL" id="WVDC01000007">
    <property type="protein sequence ID" value="NKW43324.1"/>
    <property type="molecule type" value="Genomic_DNA"/>
</dbReference>
<reference evidence="4" key="1">
    <citation type="submission" date="2019-11" db="EMBL/GenBank/DDBJ databases">
        <title>Spread of Macrolides and rifampicin resistant Rhodococcus equi in clinical isolates in the USA.</title>
        <authorList>
            <person name="Alvarez-Narvaez S."/>
            <person name="Huber L."/>
            <person name="Cohen N.D."/>
            <person name="Slovis N."/>
            <person name="Greiter M."/>
            <person name="Giguere S."/>
            <person name="Hart K."/>
        </authorList>
    </citation>
    <scope>NUCLEOTIDE SEQUENCE</scope>
    <source>
        <strain evidence="4">Lh_17</strain>
    </source>
</reference>
<evidence type="ECO:0000256" key="1">
    <source>
        <dbReference type="ARBA" id="ARBA00022741"/>
    </source>
</evidence>
<proteinExistence type="predicted"/>
<name>A0A9Q4ZYI5_RHOHA</name>
<dbReference type="InterPro" id="IPR042099">
    <property type="entry name" value="ANL_N_sf"/>
</dbReference>
<dbReference type="Proteomes" id="UP000808906">
    <property type="component" value="Unassembled WGS sequence"/>
</dbReference>
<accession>A0A9Q4ZYI5</accession>
<evidence type="ECO:0000256" key="2">
    <source>
        <dbReference type="ARBA" id="ARBA00022840"/>
    </source>
</evidence>
<reference evidence="5" key="2">
    <citation type="journal article" date="2020" name="Environ. Microbiol.">
        <title>The novel and transferable erm(51) gene confers Macrolides, Lincosamides, and Streptogramins B (MLSB) resistance to clonal Rhodococcus equi in the environment.</title>
        <authorList>
            <person name="Huber L."/>
            <person name="Giguere S."/>
            <person name="Slovis N.M."/>
            <person name="Alvarez-Narvaez S."/>
            <person name="Hart K.A."/>
            <person name="Greiter M."/>
            <person name="Morris E.R.A."/>
            <person name="Cohen N.D."/>
        </authorList>
    </citation>
    <scope>NUCLEOTIDE SEQUENCE</scope>
    <source>
        <strain evidence="5">Lh_116_1</strain>
        <strain evidence="6">Lh_16_1</strain>
    </source>
</reference>
<keyword evidence="1" id="KW-0547">Nucleotide-binding</keyword>
<dbReference type="InterPro" id="IPR020845">
    <property type="entry name" value="AMP-binding_CS"/>
</dbReference>
<dbReference type="EMBL" id="WVBC01000030">
    <property type="protein sequence ID" value="NKT79803.1"/>
    <property type="molecule type" value="Genomic_DNA"/>
</dbReference>
<dbReference type="Pfam" id="PF00501">
    <property type="entry name" value="AMP-binding"/>
    <property type="match status" value="1"/>
</dbReference>
<dbReference type="GO" id="GO:0005524">
    <property type="term" value="F:ATP binding"/>
    <property type="evidence" value="ECO:0007669"/>
    <property type="project" value="UniProtKB-KW"/>
</dbReference>
<gene>
    <name evidence="4" type="ORF">GS441_05125</name>
    <name evidence="5" type="ORF">GS882_16990</name>
    <name evidence="6" type="ORF">GS947_17350</name>
</gene>
<evidence type="ECO:0000313" key="4">
    <source>
        <dbReference type="EMBL" id="MBM4564844.1"/>
    </source>
</evidence>
<dbReference type="Pfam" id="PF23562">
    <property type="entry name" value="AMP-binding_C_3"/>
    <property type="match status" value="1"/>
</dbReference>
<evidence type="ECO:0000313" key="7">
    <source>
        <dbReference type="Proteomes" id="UP000808906"/>
    </source>
</evidence>
<protein>
    <submittedName>
        <fullName evidence="4">AMP-binding protein</fullName>
    </submittedName>
</protein>
<feature type="domain" description="AMP-dependent synthetase/ligase" evidence="3">
    <location>
        <begin position="29"/>
        <end position="442"/>
    </location>
</feature>
<dbReference type="Proteomes" id="UP000608063">
    <property type="component" value="Unassembled WGS sequence"/>
</dbReference>
<dbReference type="GO" id="GO:0004467">
    <property type="term" value="F:long-chain fatty acid-CoA ligase activity"/>
    <property type="evidence" value="ECO:0007669"/>
    <property type="project" value="TreeGrafter"/>
</dbReference>
<keyword evidence="2" id="KW-0067">ATP-binding</keyword>
<dbReference type="InterPro" id="IPR000873">
    <property type="entry name" value="AMP-dep_synth/lig_dom"/>
</dbReference>
<comment type="caution">
    <text evidence="4">The sequence shown here is derived from an EMBL/GenBank/DDBJ whole genome shotgun (WGS) entry which is preliminary data.</text>
</comment>
<dbReference type="AlphaFoldDB" id="A0A9Q4ZYI5"/>
<evidence type="ECO:0000313" key="5">
    <source>
        <dbReference type="EMBL" id="NKT79803.1"/>
    </source>
</evidence>
<dbReference type="Gene3D" id="3.40.50.12780">
    <property type="entry name" value="N-terminal domain of ligase-like"/>
    <property type="match status" value="1"/>
</dbReference>
<dbReference type="EMBL" id="WUXR01000002">
    <property type="protein sequence ID" value="MBM4564844.1"/>
    <property type="molecule type" value="Genomic_DNA"/>
</dbReference>
<sequence length="615" mass="66593">MTASRASDEVVDWSRIEERAPTVARMFVDRVAASPGSEAFRHPGPGGEDWVSVTWSEVGQRVRRLAAGLIALGVQSEQRVALASATRYEWVLADLAVMCAGAATTTVYPTTTASDVAFIVANSGSRIVVAEDDAQLAKLREHREEIPDVARVVLLDGTVPDDDWVIGFDELAALGERLLAERSDVVDERIAGISPDSLATLIYTSGTTGRPKGVRLPHSAWTYEAAAIDATGILDADDLQYLWLPLSHVFGKVLLTLPLQIGFATAVDGRVDRIVDNLAVVRPTFMGAAPRIFEKAHARIEGTVRAEGGVKEKIFDWAMGVGLAASKARQSGNSLSRMQKAQYAIADRLVFQKIRDRFGGRLKFFISGSAALDRDVAQWFDAVGIVVLEGYGLSETSAASLVNRPSAYRFGTVGWPIPGTDVKIAEDGEILIKGPGVMSGYHENPQATAEALEPDGWFHTGDIGTVDANGFLRITDRKKDMFKTSNGKYVAPSAIAATFKGICPYVGEIIVHGEGKSYCVALISLDGESIAEWAVENGMGDKPLREIASAGPTVAMMSAYVDQLNAGLNRWEQIKRFTILERELTVENGEITPSMKLKRKKVVDNFSDRISELYG</sequence>
<dbReference type="RefSeq" id="WP_005516467.1">
    <property type="nucleotide sequence ID" value="NZ_AP024181.1"/>
</dbReference>
<dbReference type="GO" id="GO:0016020">
    <property type="term" value="C:membrane"/>
    <property type="evidence" value="ECO:0007669"/>
    <property type="project" value="TreeGrafter"/>
</dbReference>
<dbReference type="PANTHER" id="PTHR43272:SF33">
    <property type="entry name" value="AMP-BINDING DOMAIN-CONTAINING PROTEIN-RELATED"/>
    <property type="match status" value="1"/>
</dbReference>
<evidence type="ECO:0000313" key="6">
    <source>
        <dbReference type="EMBL" id="NKW43324.1"/>
    </source>
</evidence>
<evidence type="ECO:0000259" key="3">
    <source>
        <dbReference type="Pfam" id="PF00501"/>
    </source>
</evidence>
<dbReference type="Proteomes" id="UP000603463">
    <property type="component" value="Unassembled WGS sequence"/>
</dbReference>
<dbReference type="CDD" id="cd05907">
    <property type="entry name" value="VL_LC_FACS_like"/>
    <property type="match status" value="1"/>
</dbReference>
<dbReference type="SUPFAM" id="SSF56801">
    <property type="entry name" value="Acetyl-CoA synthetase-like"/>
    <property type="match status" value="1"/>
</dbReference>
<dbReference type="PROSITE" id="PS00455">
    <property type="entry name" value="AMP_BINDING"/>
    <property type="match status" value="1"/>
</dbReference>
<organism evidence="4 7">
    <name type="scientific">Rhodococcus hoagii</name>
    <name type="common">Corynebacterium equii</name>
    <dbReference type="NCBI Taxonomy" id="43767"/>
    <lineage>
        <taxon>Bacteria</taxon>
        <taxon>Bacillati</taxon>
        <taxon>Actinomycetota</taxon>
        <taxon>Actinomycetes</taxon>
        <taxon>Mycobacteriales</taxon>
        <taxon>Nocardiaceae</taxon>
        <taxon>Prescottella</taxon>
    </lineage>
</organism>
<dbReference type="PANTHER" id="PTHR43272">
    <property type="entry name" value="LONG-CHAIN-FATTY-ACID--COA LIGASE"/>
    <property type="match status" value="1"/>
</dbReference>